<organism evidence="1 2">
    <name type="scientific">Lunatimonas lonarensis</name>
    <dbReference type="NCBI Taxonomy" id="1232681"/>
    <lineage>
        <taxon>Bacteria</taxon>
        <taxon>Pseudomonadati</taxon>
        <taxon>Bacteroidota</taxon>
        <taxon>Cytophagia</taxon>
        <taxon>Cytophagales</taxon>
        <taxon>Cyclobacteriaceae</taxon>
    </lineage>
</organism>
<proteinExistence type="predicted"/>
<keyword evidence="2" id="KW-1185">Reference proteome</keyword>
<dbReference type="EMBL" id="AQHR01000112">
    <property type="protein sequence ID" value="EON74982.1"/>
    <property type="molecule type" value="Genomic_DNA"/>
</dbReference>
<reference evidence="1 2" key="1">
    <citation type="submission" date="2013-02" db="EMBL/GenBank/DDBJ databases">
        <title>A novel strain isolated from Lonar lake, Maharashtra, India.</title>
        <authorList>
            <person name="Singh A."/>
        </authorList>
    </citation>
    <scope>NUCLEOTIDE SEQUENCE [LARGE SCALE GENOMIC DNA]</scope>
    <source>
        <strain evidence="1 2">AK24</strain>
    </source>
</reference>
<sequence length="249" mass="27972">MNRSIFPLFIGILFAFCACSGRVSEDRGVYMETEEAAAGYHEGLEVVLQPTSSFPDAMIEMYRPLGNEVFPEGKVEFEFNIKNYPFGSKRPFMLAINGTDGEEISYAVFSKNLGKGTYRAVAYLTDEQGLLLKEFGNYVDRDFRVGDSRAFPAADEPYLLLNRPRDGERIPVGEGLVVDFLVVWGDLKADGLEAKLSVGDFEYRTQDQQVIRLTNLAKGEHVVRLDLLRKDGKELSNPFSSVSRRVLVE</sequence>
<comment type="caution">
    <text evidence="1">The sequence shown here is derived from an EMBL/GenBank/DDBJ whole genome shotgun (WGS) entry which is preliminary data.</text>
</comment>
<dbReference type="RefSeq" id="WP_010856584.1">
    <property type="nucleotide sequence ID" value="NZ_AQHR01000112.1"/>
</dbReference>
<dbReference type="Proteomes" id="UP000013909">
    <property type="component" value="Unassembled WGS sequence"/>
</dbReference>
<name>R7ZLN3_9BACT</name>
<dbReference type="OrthoDB" id="835407at2"/>
<accession>R7ZLN3</accession>
<dbReference type="PROSITE" id="PS51257">
    <property type="entry name" value="PROKAR_LIPOPROTEIN"/>
    <property type="match status" value="1"/>
</dbReference>
<evidence type="ECO:0000313" key="1">
    <source>
        <dbReference type="EMBL" id="EON74982.1"/>
    </source>
</evidence>
<evidence type="ECO:0000313" key="2">
    <source>
        <dbReference type="Proteomes" id="UP000013909"/>
    </source>
</evidence>
<dbReference type="STRING" id="1232681.ADIS_4471"/>
<protein>
    <submittedName>
        <fullName evidence="1">FHA domain containing protein</fullName>
    </submittedName>
</protein>
<dbReference type="AlphaFoldDB" id="R7ZLN3"/>
<gene>
    <name evidence="1" type="ORF">ADIS_4471</name>
</gene>